<dbReference type="Proteomes" id="UP000516437">
    <property type="component" value="Chromosome 8"/>
</dbReference>
<protein>
    <submittedName>
        <fullName evidence="1">Uncharacterized protein</fullName>
    </submittedName>
</protein>
<gene>
    <name evidence="1" type="ORF">CJ030_MR8G022188</name>
</gene>
<organism evidence="1 2">
    <name type="scientific">Morella rubra</name>
    <name type="common">Chinese bayberry</name>
    <dbReference type="NCBI Taxonomy" id="262757"/>
    <lineage>
        <taxon>Eukaryota</taxon>
        <taxon>Viridiplantae</taxon>
        <taxon>Streptophyta</taxon>
        <taxon>Embryophyta</taxon>
        <taxon>Tracheophyta</taxon>
        <taxon>Spermatophyta</taxon>
        <taxon>Magnoliopsida</taxon>
        <taxon>eudicotyledons</taxon>
        <taxon>Gunneridae</taxon>
        <taxon>Pentapetalae</taxon>
        <taxon>rosids</taxon>
        <taxon>fabids</taxon>
        <taxon>Fagales</taxon>
        <taxon>Myricaceae</taxon>
        <taxon>Morella</taxon>
    </lineage>
</organism>
<sequence>MVLEKSVELMLDRHLEEQNVKPPKKVCCMGGRPASLAPHSSCGEQQIVCRVYAVVWEVVSAEKTHIGNVVVGMCLEESNREEFLKSTDSPFEGICGGTENSCQLWSEL</sequence>
<dbReference type="EMBL" id="RXIC02000026">
    <property type="protein sequence ID" value="KAB1202780.1"/>
    <property type="molecule type" value="Genomic_DNA"/>
</dbReference>
<keyword evidence="2" id="KW-1185">Reference proteome</keyword>
<name>A0A6A1UUP1_9ROSI</name>
<proteinExistence type="predicted"/>
<accession>A0A6A1UUP1</accession>
<comment type="caution">
    <text evidence="1">The sequence shown here is derived from an EMBL/GenBank/DDBJ whole genome shotgun (WGS) entry which is preliminary data.</text>
</comment>
<evidence type="ECO:0000313" key="1">
    <source>
        <dbReference type="EMBL" id="KAB1202780.1"/>
    </source>
</evidence>
<evidence type="ECO:0000313" key="2">
    <source>
        <dbReference type="Proteomes" id="UP000516437"/>
    </source>
</evidence>
<reference evidence="1 2" key="1">
    <citation type="journal article" date="2019" name="Plant Biotechnol. J.">
        <title>The red bayberry genome and genetic basis of sex determination.</title>
        <authorList>
            <person name="Jia H.M."/>
            <person name="Jia H.J."/>
            <person name="Cai Q.L."/>
            <person name="Wang Y."/>
            <person name="Zhao H.B."/>
            <person name="Yang W.F."/>
            <person name="Wang G.Y."/>
            <person name="Li Y.H."/>
            <person name="Zhan D.L."/>
            <person name="Shen Y.T."/>
            <person name="Niu Q.F."/>
            <person name="Chang L."/>
            <person name="Qiu J."/>
            <person name="Zhao L."/>
            <person name="Xie H.B."/>
            <person name="Fu W.Y."/>
            <person name="Jin J."/>
            <person name="Li X.W."/>
            <person name="Jiao Y."/>
            <person name="Zhou C.C."/>
            <person name="Tu T."/>
            <person name="Chai C.Y."/>
            <person name="Gao J.L."/>
            <person name="Fan L.J."/>
            <person name="van de Weg E."/>
            <person name="Wang J.Y."/>
            <person name="Gao Z.S."/>
        </authorList>
    </citation>
    <scope>NUCLEOTIDE SEQUENCE [LARGE SCALE GENOMIC DNA]</scope>
    <source>
        <tissue evidence="1">Leaves</tissue>
    </source>
</reference>
<dbReference type="AlphaFoldDB" id="A0A6A1UUP1"/>